<feature type="region of interest" description="Disordered" evidence="1">
    <location>
        <begin position="1"/>
        <end position="79"/>
    </location>
</feature>
<sequence length="99" mass="10304">PKPKTPSRPRPQAPTVVSQPALNPVPTSATPGVPVVTVGRPQGPQKPANVLDSVVSNPATRPDPRKPAKDTTKDHGSNCVCPDCRVKKIGKGGSLFPDL</sequence>
<accession>A0A382CUL9</accession>
<protein>
    <submittedName>
        <fullName evidence="2">Uncharacterized protein</fullName>
    </submittedName>
</protein>
<dbReference type="EMBL" id="UINC01035888">
    <property type="protein sequence ID" value="SVB29017.1"/>
    <property type="molecule type" value="Genomic_DNA"/>
</dbReference>
<dbReference type="AlphaFoldDB" id="A0A382CUL9"/>
<proteinExistence type="predicted"/>
<evidence type="ECO:0000313" key="2">
    <source>
        <dbReference type="EMBL" id="SVB29017.1"/>
    </source>
</evidence>
<evidence type="ECO:0000256" key="1">
    <source>
        <dbReference type="SAM" id="MobiDB-lite"/>
    </source>
</evidence>
<organism evidence="2">
    <name type="scientific">marine metagenome</name>
    <dbReference type="NCBI Taxonomy" id="408172"/>
    <lineage>
        <taxon>unclassified sequences</taxon>
        <taxon>metagenomes</taxon>
        <taxon>ecological metagenomes</taxon>
    </lineage>
</organism>
<name>A0A382CUL9_9ZZZZ</name>
<feature type="compositionally biased region" description="Low complexity" evidence="1">
    <location>
        <begin position="24"/>
        <end position="43"/>
    </location>
</feature>
<reference evidence="2" key="1">
    <citation type="submission" date="2018-05" db="EMBL/GenBank/DDBJ databases">
        <authorList>
            <person name="Lanie J.A."/>
            <person name="Ng W.-L."/>
            <person name="Kazmierczak K.M."/>
            <person name="Andrzejewski T.M."/>
            <person name="Davidsen T.M."/>
            <person name="Wayne K.J."/>
            <person name="Tettelin H."/>
            <person name="Glass J.I."/>
            <person name="Rusch D."/>
            <person name="Podicherti R."/>
            <person name="Tsui H.-C.T."/>
            <person name="Winkler M.E."/>
        </authorList>
    </citation>
    <scope>NUCLEOTIDE SEQUENCE</scope>
</reference>
<feature type="non-terminal residue" evidence="2">
    <location>
        <position position="1"/>
    </location>
</feature>
<gene>
    <name evidence="2" type="ORF">METZ01_LOCUS181871</name>
</gene>
<feature type="compositionally biased region" description="Basic and acidic residues" evidence="1">
    <location>
        <begin position="62"/>
        <end position="76"/>
    </location>
</feature>